<evidence type="ECO:0000256" key="2">
    <source>
        <dbReference type="ARBA" id="ARBA00005692"/>
    </source>
</evidence>
<dbReference type="EMBL" id="HE601256">
    <property type="protein sequence ID" value="CAR98430.1"/>
    <property type="molecule type" value="Genomic_DNA"/>
</dbReference>
<dbReference type="WormBase" id="CBG26984">
    <property type="protein sequence ID" value="CBP25278"/>
    <property type="gene ID" value="WBGene00088398"/>
</dbReference>
<name>B6IEV0_CAEBR</name>
<keyword evidence="8" id="KW-1185">Reference proteome</keyword>
<proteinExistence type="inferred from homology"/>
<evidence type="ECO:0000256" key="1">
    <source>
        <dbReference type="ARBA" id="ARBA00004141"/>
    </source>
</evidence>
<dbReference type="Pfam" id="PF02118">
    <property type="entry name" value="Srg"/>
    <property type="match status" value="1"/>
</dbReference>
<dbReference type="PANTHER" id="PTHR31114">
    <property type="entry name" value="SERPENTINE RECEPTOR CLASS GAMMA"/>
    <property type="match status" value="1"/>
</dbReference>
<dbReference type="GO" id="GO:0007606">
    <property type="term" value="P:sensory perception of chemical stimulus"/>
    <property type="evidence" value="ECO:0007669"/>
    <property type="project" value="UniProtKB-UniRule"/>
</dbReference>
<evidence type="ECO:0000313" key="9">
    <source>
        <dbReference type="WormBase" id="CBG26984"/>
    </source>
</evidence>
<dbReference type="GO" id="GO:0004888">
    <property type="term" value="F:transmembrane signaling receptor activity"/>
    <property type="evidence" value="ECO:0007669"/>
    <property type="project" value="InterPro"/>
</dbReference>
<dbReference type="AlphaFoldDB" id="B6IEV0"/>
<reference evidence="7 8" key="1">
    <citation type="journal article" date="2003" name="PLoS Biol.">
        <title>The genome sequence of Caenorhabditis briggsae: a platform for comparative genomics.</title>
        <authorList>
            <person name="Stein L.D."/>
            <person name="Bao Z."/>
            <person name="Blasiar D."/>
            <person name="Blumenthal T."/>
            <person name="Brent M.R."/>
            <person name="Chen N."/>
            <person name="Chinwalla A."/>
            <person name="Clarke L."/>
            <person name="Clee C."/>
            <person name="Coghlan A."/>
            <person name="Coulson A."/>
            <person name="D'Eustachio P."/>
            <person name="Fitch D.H."/>
            <person name="Fulton L.A."/>
            <person name="Fulton R.E."/>
            <person name="Griffiths-Jones S."/>
            <person name="Harris T.W."/>
            <person name="Hillier L.W."/>
            <person name="Kamath R."/>
            <person name="Kuwabara P.E."/>
            <person name="Mardis E.R."/>
            <person name="Marra M.A."/>
            <person name="Miner T.L."/>
            <person name="Minx P."/>
            <person name="Mullikin J.C."/>
            <person name="Plumb R.W."/>
            <person name="Rogers J."/>
            <person name="Schein J.E."/>
            <person name="Sohrmann M."/>
            <person name="Spieth J."/>
            <person name="Stajich J.E."/>
            <person name="Wei C."/>
            <person name="Willey D."/>
            <person name="Wilson R.K."/>
            <person name="Durbin R."/>
            <person name="Waterston R.H."/>
        </authorList>
    </citation>
    <scope>NUCLEOTIDE SEQUENCE [LARGE SCALE GENOMIC DNA]</scope>
    <source>
        <strain evidence="7 8">AF16</strain>
    </source>
</reference>
<dbReference type="CTD" id="68918448"/>
<dbReference type="InterPro" id="IPR052880">
    <property type="entry name" value="NRL-Serpentine_Class_Gamma"/>
</dbReference>
<dbReference type="PANTHER" id="PTHR31114:SF3">
    <property type="entry name" value="SERPENTINE RECEPTOR CLASS GAMMA-RELATED"/>
    <property type="match status" value="1"/>
</dbReference>
<feature type="transmembrane region" description="Helical" evidence="6">
    <location>
        <begin position="113"/>
        <end position="134"/>
    </location>
</feature>
<comment type="similarity">
    <text evidence="2 6">Belongs to the nematode receptor-like protein srg family.</text>
</comment>
<keyword evidence="4 6" id="KW-1133">Transmembrane helix</keyword>
<keyword evidence="3 6" id="KW-0812">Transmembrane</keyword>
<dbReference type="GeneID" id="68918448"/>
<dbReference type="GO" id="GO:0016020">
    <property type="term" value="C:membrane"/>
    <property type="evidence" value="ECO:0007669"/>
    <property type="project" value="UniProtKB-SubCell"/>
</dbReference>
<feature type="transmembrane region" description="Helical" evidence="6">
    <location>
        <begin position="283"/>
        <end position="304"/>
    </location>
</feature>
<reference evidence="7 8" key="2">
    <citation type="journal article" date="2011" name="PLoS Genet.">
        <title>Caenorhabditis briggsae recombinant inbred line genotypes reveal inter-strain incompatibility and the evolution of recombination.</title>
        <authorList>
            <person name="Ross J.A."/>
            <person name="Koboldt D.C."/>
            <person name="Staisch J.E."/>
            <person name="Chamberlin H.M."/>
            <person name="Gupta B.P."/>
            <person name="Miller R.D."/>
            <person name="Baird S.E."/>
            <person name="Haag E.S."/>
        </authorList>
    </citation>
    <scope>NUCLEOTIDE SEQUENCE [LARGE SCALE GENOMIC DNA]</scope>
    <source>
        <strain evidence="7 8">AF16</strain>
    </source>
</reference>
<feature type="transmembrane region" description="Helical" evidence="6">
    <location>
        <begin position="73"/>
        <end position="93"/>
    </location>
</feature>
<dbReference type="InParanoid" id="B6IEV0"/>
<feature type="transmembrane region" description="Helical" evidence="6">
    <location>
        <begin position="246"/>
        <end position="263"/>
    </location>
</feature>
<feature type="transmembrane region" description="Helical" evidence="6">
    <location>
        <begin position="20"/>
        <end position="42"/>
    </location>
</feature>
<dbReference type="InterPro" id="IPR000609">
    <property type="entry name" value="7TM_GPCR_serpentine_rcpt_Srg"/>
</dbReference>
<accession>B6IEV0</accession>
<feature type="transmembrane region" description="Helical" evidence="6">
    <location>
        <begin position="206"/>
        <end position="226"/>
    </location>
</feature>
<evidence type="ECO:0000256" key="4">
    <source>
        <dbReference type="ARBA" id="ARBA00022989"/>
    </source>
</evidence>
<organism evidence="7 8">
    <name type="scientific">Caenorhabditis briggsae</name>
    <dbReference type="NCBI Taxonomy" id="6238"/>
    <lineage>
        <taxon>Eukaryota</taxon>
        <taxon>Metazoa</taxon>
        <taxon>Ecdysozoa</taxon>
        <taxon>Nematoda</taxon>
        <taxon>Chromadorea</taxon>
        <taxon>Rhabditida</taxon>
        <taxon>Rhabditina</taxon>
        <taxon>Rhabditomorpha</taxon>
        <taxon>Rhabditoidea</taxon>
        <taxon>Rhabditidae</taxon>
        <taxon>Peloderinae</taxon>
        <taxon>Caenorhabditis</taxon>
    </lineage>
</organism>
<dbReference type="HOGENOM" id="CLU_076972_0_0_1"/>
<protein>
    <recommendedName>
        <fullName evidence="6">Serpentine receptor class gamma</fullName>
    </recommendedName>
</protein>
<keyword evidence="5 6" id="KW-0472">Membrane</keyword>
<evidence type="ECO:0000256" key="3">
    <source>
        <dbReference type="ARBA" id="ARBA00022692"/>
    </source>
</evidence>
<sequence length="333" mass="38187">MPEYYTMEWLNLPENVPKSRLAAIQLAYGIPSILLMFIMFWLMGCSKKYSSSFYRLVQMDLLTVTNNKVHLNYLYIFQNIVGWLNSWIALRYAEFPFGTIYIRFFLGYVPWLWNVSIFIYTCMFHVHFCSAISLSIHRISSILFFNSYEKFWSRYYLVVYIVYCLFSSLPNLLASGLPPRLNLINGTLWFSVDIEGTENFNFGTNVFAVVYFISLVGTGIAVPIIIGRKFQGSLADITISKKLTRIAVTSGFVYSGILLWSLLNAVNTKFHLLPEEYASSISFSVLSCVSDVMTLAFPYILLIFDSNIKRDFSIVFQKSTSEVSSTVPVIMTS</sequence>
<evidence type="ECO:0000256" key="6">
    <source>
        <dbReference type="RuleBase" id="RU280813"/>
    </source>
</evidence>
<evidence type="ECO:0000313" key="7">
    <source>
        <dbReference type="EMBL" id="CAR98430.1"/>
    </source>
</evidence>
<evidence type="ECO:0000256" key="5">
    <source>
        <dbReference type="ARBA" id="ARBA00023136"/>
    </source>
</evidence>
<comment type="subcellular location">
    <subcellularLocation>
        <location evidence="1">Membrane</location>
        <topology evidence="1">Multi-pass membrane protein</topology>
    </subcellularLocation>
</comment>
<gene>
    <name evidence="7 9" type="ORF">CBG26984</name>
    <name evidence="7" type="ORF">CBG_26984</name>
</gene>
<feature type="transmembrane region" description="Helical" evidence="6">
    <location>
        <begin position="155"/>
        <end position="173"/>
    </location>
</feature>
<evidence type="ECO:0000313" key="8">
    <source>
        <dbReference type="Proteomes" id="UP000008549"/>
    </source>
</evidence>
<dbReference type="OMA" id="YFNTWIS"/>
<dbReference type="RefSeq" id="XP_045098003.1">
    <property type="nucleotide sequence ID" value="XM_045236901.1"/>
</dbReference>
<dbReference type="KEGG" id="cbr:CBG_26984"/>
<dbReference type="Proteomes" id="UP000008549">
    <property type="component" value="Unassembled WGS sequence"/>
</dbReference>